<sequence>MQALWLRLSVMLAILFALSFIAFVVLRSAWTCQYTPDVRLVIGSSPSIDLANYLATQDKTRIASCTNLLLDYGGDTERMYSRANLVLRFSALVVLFLAIWSTLAATVIAIGHGLAGGGSRRIVKSGEEA</sequence>
<reference evidence="2 3" key="1">
    <citation type="submission" date="2019-09" db="EMBL/GenBank/DDBJ databases">
        <authorList>
            <person name="Depoorter E."/>
        </authorList>
    </citation>
    <scope>NUCLEOTIDE SEQUENCE [LARGE SCALE GENOMIC DNA]</scope>
    <source>
        <strain evidence="2">R-18112</strain>
    </source>
</reference>
<feature type="transmembrane region" description="Helical" evidence="1">
    <location>
        <begin position="89"/>
        <end position="115"/>
    </location>
</feature>
<keyword evidence="1" id="KW-1133">Transmembrane helix</keyword>
<gene>
    <name evidence="2" type="ORF">BLA18112_00523</name>
</gene>
<dbReference type="Proteomes" id="UP000494274">
    <property type="component" value="Unassembled WGS sequence"/>
</dbReference>
<accession>A0A6P2T2I0</accession>
<evidence type="ECO:0000313" key="3">
    <source>
        <dbReference type="Proteomes" id="UP000494274"/>
    </source>
</evidence>
<proteinExistence type="predicted"/>
<organism evidence="2 3">
    <name type="scientific">Burkholderia lata (strain ATCC 17760 / DSM 23089 / LMG 22485 / NCIMB 9086 / R18194 / 383)</name>
    <dbReference type="NCBI Taxonomy" id="482957"/>
    <lineage>
        <taxon>Bacteria</taxon>
        <taxon>Pseudomonadati</taxon>
        <taxon>Pseudomonadota</taxon>
        <taxon>Betaproteobacteria</taxon>
        <taxon>Burkholderiales</taxon>
        <taxon>Burkholderiaceae</taxon>
        <taxon>Burkholderia</taxon>
        <taxon>Burkholderia cepacia complex</taxon>
    </lineage>
</organism>
<evidence type="ECO:0000313" key="2">
    <source>
        <dbReference type="EMBL" id="VWC57522.1"/>
    </source>
</evidence>
<dbReference type="AlphaFoldDB" id="A0A6P2T2I0"/>
<dbReference type="EMBL" id="CABVQI010000001">
    <property type="protein sequence ID" value="VWC57522.1"/>
    <property type="molecule type" value="Genomic_DNA"/>
</dbReference>
<protein>
    <submittedName>
        <fullName evidence="2">Uncharacterized protein</fullName>
    </submittedName>
</protein>
<evidence type="ECO:0000256" key="1">
    <source>
        <dbReference type="SAM" id="Phobius"/>
    </source>
</evidence>
<name>A0A6P2T2I0_BURL3</name>
<keyword evidence="1" id="KW-0812">Transmembrane</keyword>
<keyword evidence="1" id="KW-0472">Membrane</keyword>